<keyword evidence="3" id="KW-1185">Reference proteome</keyword>
<protein>
    <submittedName>
        <fullName evidence="2">Stage II sporulation protein P</fullName>
    </submittedName>
</protein>
<evidence type="ECO:0000313" key="2">
    <source>
        <dbReference type="EMBL" id="AAK79247.1"/>
    </source>
</evidence>
<evidence type="ECO:0000313" key="3">
    <source>
        <dbReference type="Proteomes" id="UP000000814"/>
    </source>
</evidence>
<dbReference type="HOGENOM" id="CLU_040895_2_0_9"/>
<dbReference type="OrthoDB" id="1633470at2"/>
<feature type="transmembrane region" description="Helical" evidence="1">
    <location>
        <begin position="13"/>
        <end position="35"/>
    </location>
</feature>
<organism evidence="2 3">
    <name type="scientific">Clostridium acetobutylicum (strain ATCC 824 / DSM 792 / JCM 1419 / IAM 19013 / LMG 5710 / NBRC 13948 / NRRL B-527 / VKM B-1787 / 2291 / W)</name>
    <dbReference type="NCBI Taxonomy" id="272562"/>
    <lineage>
        <taxon>Bacteria</taxon>
        <taxon>Bacillati</taxon>
        <taxon>Bacillota</taxon>
        <taxon>Clostridia</taxon>
        <taxon>Eubacteriales</taxon>
        <taxon>Clostridiaceae</taxon>
        <taxon>Clostridium</taxon>
    </lineage>
</organism>
<name>Q97JJ8_CLOAB</name>
<proteinExistence type="predicted"/>
<dbReference type="PIR" id="D97057">
    <property type="entry name" value="D97057"/>
</dbReference>
<dbReference type="NCBIfam" id="TIGR02867">
    <property type="entry name" value="spore_II_P"/>
    <property type="match status" value="1"/>
</dbReference>
<dbReference type="eggNOG" id="COG0860">
    <property type="taxonomic scope" value="Bacteria"/>
</dbReference>
<dbReference type="Proteomes" id="UP000000814">
    <property type="component" value="Chromosome"/>
</dbReference>
<dbReference type="STRING" id="272562.CA_C1276"/>
<dbReference type="InterPro" id="IPR010897">
    <property type="entry name" value="Spore_II_P"/>
</dbReference>
<dbReference type="AlphaFoldDB" id="Q97JJ8"/>
<accession>Q97JJ8</accession>
<gene>
    <name evidence="2" type="primary">SpoIIP</name>
    <name evidence="2" type="ordered locus">CA_C1276</name>
</gene>
<sequence length="356" mass="40230">MVVKVINKKQDKFYFKLGMFILIFLILGVSLLNIIGINVDKTYENGNGMYAHIVDYSLPWVKVANNKNTSENTYSIKNIILSAAGLDINKPENVISKEVSFLGEALPKSIKSECPNESFTLDDKDVVKSTSGSVQNEPLKNINENIYDPKLKKALDKSKPEILIYHSHTTEAYKPYPADSLNSTQNVCAVGDELVKELGEKYGIYAINDKTVHNVVDYNKSYTRSGETLDKYLKQYGDFKMIIDMHRDSDVPKSKVTARINGEDVAKFMFVMTRKNPHFDKNMALVNGLVSICNKDFPGIFNGIYYYDYGINYYNQQKSNNAFLLEVGSDINTIDEAKGTSKYLARIIAEYLNGKK</sequence>
<keyword evidence="1" id="KW-1133">Transmembrane helix</keyword>
<dbReference type="EMBL" id="AE001437">
    <property type="protein sequence ID" value="AAK79247.1"/>
    <property type="molecule type" value="Genomic_DNA"/>
</dbReference>
<keyword evidence="1" id="KW-0472">Membrane</keyword>
<reference evidence="2 3" key="1">
    <citation type="journal article" date="2001" name="J. Bacteriol.">
        <title>Genome sequence and comparative analysis of the solvent-producing bacterium Clostridium acetobutylicum.</title>
        <authorList>
            <person name="Nolling J."/>
            <person name="Breton G."/>
            <person name="Omelchenko M.V."/>
            <person name="Makarova K.S."/>
            <person name="Zeng Q."/>
            <person name="Gibson R."/>
            <person name="Lee H.M."/>
            <person name="Dubois J."/>
            <person name="Qiu D."/>
            <person name="Hitti J."/>
            <person name="Wolf Y.I."/>
            <person name="Tatusov R.L."/>
            <person name="Sabathe F."/>
            <person name="Doucette-Stamm L."/>
            <person name="Soucaille P."/>
            <person name="Daly M.J."/>
            <person name="Bennett G.N."/>
            <person name="Koonin E.V."/>
            <person name="Smith D.R."/>
        </authorList>
    </citation>
    <scope>NUCLEOTIDE SEQUENCE [LARGE SCALE GENOMIC DNA]</scope>
    <source>
        <strain evidence="3">ATCC 824 / DSM 792 / JCM 1419 / LMG 5710 / VKM B-1787</strain>
    </source>
</reference>
<dbReference type="PATRIC" id="fig|272562.8.peg.1477"/>
<evidence type="ECO:0000256" key="1">
    <source>
        <dbReference type="SAM" id="Phobius"/>
    </source>
</evidence>
<dbReference type="KEGG" id="cac:CA_C1276"/>
<dbReference type="Pfam" id="PF07454">
    <property type="entry name" value="SpoIIP"/>
    <property type="match status" value="1"/>
</dbReference>
<dbReference type="RefSeq" id="WP_010964588.1">
    <property type="nucleotide sequence ID" value="NC_003030.1"/>
</dbReference>
<keyword evidence="1" id="KW-0812">Transmembrane</keyword>
<dbReference type="GeneID" id="44997782"/>